<keyword evidence="2" id="KW-1185">Reference proteome</keyword>
<dbReference type="InterPro" id="IPR046179">
    <property type="entry name" value="DUF6188"/>
</dbReference>
<comment type="caution">
    <text evidence="1">The sequence shown here is derived from an EMBL/GenBank/DDBJ whole genome shotgun (WGS) entry which is preliminary data.</text>
</comment>
<gene>
    <name evidence="1" type="ORF">IDF66_13990</name>
</gene>
<dbReference type="Pfam" id="PF19686">
    <property type="entry name" value="DUF6188"/>
    <property type="match status" value="1"/>
</dbReference>
<reference evidence="1 2" key="1">
    <citation type="submission" date="2020-09" db="EMBL/GenBank/DDBJ databases">
        <title>Novel species in genus Gordonia.</title>
        <authorList>
            <person name="Zhang G."/>
        </authorList>
    </citation>
    <scope>NUCLEOTIDE SEQUENCE [LARGE SCALE GENOMIC DNA]</scope>
    <source>
        <strain evidence="1 2">ON-33</strain>
    </source>
</reference>
<sequence>MTSITDRSQTISEVVIEPYRIVVRTDLDWAVVLEVYDAVRTGEGAVIPPDEVPSTLESLTGRSVDKMAVDHPGTLSLTLDDRSRIDIGCDPSGRYEAWSVVAPDGVRAVAMPDGEVAFWDPPPVQQ</sequence>
<dbReference type="EMBL" id="JACWMS010000002">
    <property type="protein sequence ID" value="MBD1320693.1"/>
    <property type="molecule type" value="Genomic_DNA"/>
</dbReference>
<dbReference type="Proteomes" id="UP000602395">
    <property type="component" value="Unassembled WGS sequence"/>
</dbReference>
<name>A0ABR7WD27_9ACTN</name>
<protein>
    <submittedName>
        <fullName evidence="1">Uncharacterized protein</fullName>
    </submittedName>
</protein>
<dbReference type="RefSeq" id="WP_190267295.1">
    <property type="nucleotide sequence ID" value="NZ_BAABAD010000004.1"/>
</dbReference>
<evidence type="ECO:0000313" key="2">
    <source>
        <dbReference type="Proteomes" id="UP000602395"/>
    </source>
</evidence>
<evidence type="ECO:0000313" key="1">
    <source>
        <dbReference type="EMBL" id="MBD1320693.1"/>
    </source>
</evidence>
<organism evidence="1 2">
    <name type="scientific">Gordonia hankookensis</name>
    <dbReference type="NCBI Taxonomy" id="589403"/>
    <lineage>
        <taxon>Bacteria</taxon>
        <taxon>Bacillati</taxon>
        <taxon>Actinomycetota</taxon>
        <taxon>Actinomycetes</taxon>
        <taxon>Mycobacteriales</taxon>
        <taxon>Gordoniaceae</taxon>
        <taxon>Gordonia</taxon>
    </lineage>
</organism>
<accession>A0ABR7WD27</accession>
<proteinExistence type="predicted"/>